<evidence type="ECO:0000313" key="3">
    <source>
        <dbReference type="Proteomes" id="UP000289340"/>
    </source>
</evidence>
<feature type="chain" id="PRO_5019376953" evidence="1">
    <location>
        <begin position="24"/>
        <end position="137"/>
    </location>
</feature>
<sequence>MVVLHKLQFVFLFKGLWETSVLGAYDRSAIKFRGVDADINFNVSDYDEDIKQEPNQPMVFKQKKMSLEQIICSRYIASFYRLLKTIKVLQGGVKMEEAITKAKLKANFGIGIIIRTMRVKFWKLQQSLCQILIVSEW</sequence>
<accession>A0A445I260</accession>
<keyword evidence="1" id="KW-0732">Signal</keyword>
<dbReference type="EMBL" id="QZWG01000011">
    <property type="protein sequence ID" value="RZB80099.1"/>
    <property type="molecule type" value="Genomic_DNA"/>
</dbReference>
<reference evidence="2 3" key="1">
    <citation type="submission" date="2018-09" db="EMBL/GenBank/DDBJ databases">
        <title>A high-quality reference genome of wild soybean provides a powerful tool to mine soybean genomes.</title>
        <authorList>
            <person name="Xie M."/>
            <person name="Chung C.Y.L."/>
            <person name="Li M.-W."/>
            <person name="Wong F.-L."/>
            <person name="Chan T.-F."/>
            <person name="Lam H.-M."/>
        </authorList>
    </citation>
    <scope>NUCLEOTIDE SEQUENCE [LARGE SCALE GENOMIC DNA]</scope>
    <source>
        <strain evidence="3">cv. W05</strain>
        <tissue evidence="2">Hypocotyl of etiolated seedlings</tissue>
    </source>
</reference>
<proteinExistence type="predicted"/>
<evidence type="ECO:0000256" key="1">
    <source>
        <dbReference type="SAM" id="SignalP"/>
    </source>
</evidence>
<keyword evidence="3" id="KW-1185">Reference proteome</keyword>
<evidence type="ECO:0000313" key="2">
    <source>
        <dbReference type="EMBL" id="RZB80099.1"/>
    </source>
</evidence>
<gene>
    <name evidence="2" type="ORF">D0Y65_030017</name>
</gene>
<dbReference type="AlphaFoldDB" id="A0A445I260"/>
<name>A0A445I260_GLYSO</name>
<organism evidence="2 3">
    <name type="scientific">Glycine soja</name>
    <name type="common">Wild soybean</name>
    <dbReference type="NCBI Taxonomy" id="3848"/>
    <lineage>
        <taxon>Eukaryota</taxon>
        <taxon>Viridiplantae</taxon>
        <taxon>Streptophyta</taxon>
        <taxon>Embryophyta</taxon>
        <taxon>Tracheophyta</taxon>
        <taxon>Spermatophyta</taxon>
        <taxon>Magnoliopsida</taxon>
        <taxon>eudicotyledons</taxon>
        <taxon>Gunneridae</taxon>
        <taxon>Pentapetalae</taxon>
        <taxon>rosids</taxon>
        <taxon>fabids</taxon>
        <taxon>Fabales</taxon>
        <taxon>Fabaceae</taxon>
        <taxon>Papilionoideae</taxon>
        <taxon>50 kb inversion clade</taxon>
        <taxon>NPAAA clade</taxon>
        <taxon>indigoferoid/millettioid clade</taxon>
        <taxon>Phaseoleae</taxon>
        <taxon>Glycine</taxon>
        <taxon>Glycine subgen. Soja</taxon>
    </lineage>
</organism>
<protein>
    <submittedName>
        <fullName evidence="2">Uncharacterized protein</fullName>
    </submittedName>
</protein>
<feature type="signal peptide" evidence="1">
    <location>
        <begin position="1"/>
        <end position="23"/>
    </location>
</feature>
<dbReference type="Proteomes" id="UP000289340">
    <property type="component" value="Chromosome 11"/>
</dbReference>
<comment type="caution">
    <text evidence="2">The sequence shown here is derived from an EMBL/GenBank/DDBJ whole genome shotgun (WGS) entry which is preliminary data.</text>
</comment>